<accession>A0A1Q8EWF0</accession>
<protein>
    <submittedName>
        <fullName evidence="2">Uncharacterized protein</fullName>
    </submittedName>
</protein>
<evidence type="ECO:0000313" key="2">
    <source>
        <dbReference type="EMBL" id="OLF56118.1"/>
    </source>
</evidence>
<evidence type="ECO:0000313" key="3">
    <source>
        <dbReference type="Proteomes" id="UP000185578"/>
    </source>
</evidence>
<organism evidence="2 3">
    <name type="scientific">Pseudomonas chlororaphis</name>
    <dbReference type="NCBI Taxonomy" id="587753"/>
    <lineage>
        <taxon>Bacteria</taxon>
        <taxon>Pseudomonadati</taxon>
        <taxon>Pseudomonadota</taxon>
        <taxon>Gammaproteobacteria</taxon>
        <taxon>Pseudomonadales</taxon>
        <taxon>Pseudomonadaceae</taxon>
        <taxon>Pseudomonas</taxon>
    </lineage>
</organism>
<dbReference type="EMBL" id="MSCT01000005">
    <property type="protein sequence ID" value="OLF56118.1"/>
    <property type="molecule type" value="Genomic_DNA"/>
</dbReference>
<reference evidence="2 3" key="1">
    <citation type="submission" date="2016-12" db="EMBL/GenBank/DDBJ databases">
        <authorList>
            <person name="Song W.-J."/>
            <person name="Kurnit D.M."/>
        </authorList>
    </citation>
    <scope>NUCLEOTIDE SEQUENCE [LARGE SCALE GENOMIC DNA]</scope>
    <source>
        <strain evidence="2 3">PCL1601</strain>
    </source>
</reference>
<proteinExistence type="predicted"/>
<comment type="caution">
    <text evidence="2">The sequence shown here is derived from an EMBL/GenBank/DDBJ whole genome shotgun (WGS) entry which is preliminary data.</text>
</comment>
<gene>
    <name evidence="2" type="ORF">BTN82_05240</name>
</gene>
<feature type="region of interest" description="Disordered" evidence="1">
    <location>
        <begin position="44"/>
        <end position="69"/>
    </location>
</feature>
<evidence type="ECO:0000256" key="1">
    <source>
        <dbReference type="SAM" id="MobiDB-lite"/>
    </source>
</evidence>
<dbReference type="Proteomes" id="UP000185578">
    <property type="component" value="Unassembled WGS sequence"/>
</dbReference>
<name>A0A1Q8EWF0_9PSED</name>
<dbReference type="AlphaFoldDB" id="A0A1Q8EWF0"/>
<sequence>MQGQGQARLFLCVGASWLTMAIKDDAGYQAHCGVLESIASQLAPTREGGGQGAQNGGYLKAKRRPEAAV</sequence>